<dbReference type="GO" id="GO:0003677">
    <property type="term" value="F:DNA binding"/>
    <property type="evidence" value="ECO:0007669"/>
    <property type="project" value="UniProtKB-KW"/>
</dbReference>
<sequence>MRQRSFTDEDVLSAVEILVGQSKPINPTNLRYVVGKGRPATIFGVYEELKEKGLLREILEKHEEAPIVDKKPLPDDILDIVATANEHIHELASAILSLAEAKAEAKYRELLALELANAEVETAALKAELESTTQQLQDVMNVLDDAENKVVDLEELIGEKDAELKQSHELNSKLGNELAGLDKKLHQRDTELRFQKEKVISLEIASEKLEREYQEIKHNLAKSNDSNTELNRRYIEALNNISTLEQSISEKSAQLGIISEQLKSEEAQKQLLTITNQSLQKTNAEQHTEIQDLKQTNRALSSETKELRNEVTRLHQSALPVSSQRAKARKTTDKTKPSSDDS</sequence>
<keyword evidence="4" id="KW-1185">Reference proteome</keyword>
<reference evidence="4" key="1">
    <citation type="submission" date="2023-07" db="EMBL/GenBank/DDBJ databases">
        <title>Molecular identification of indigenous halophilic bacteria isolated from red sea cost, biodegradation of synthetic dyes and assessment of degraded metabolite toxicity.</title>
        <authorList>
            <person name="Chaieb K."/>
            <person name="Altayb H.N."/>
        </authorList>
    </citation>
    <scope>NUCLEOTIDE SEQUENCE [LARGE SCALE GENOMIC DNA]</scope>
    <source>
        <strain evidence="4">K20</strain>
    </source>
</reference>
<evidence type="ECO:0000313" key="4">
    <source>
        <dbReference type="Proteomes" id="UP001199044"/>
    </source>
</evidence>
<accession>A0ABS7YPZ8</accession>
<protein>
    <submittedName>
        <fullName evidence="3">DNA-binding protein</fullName>
    </submittedName>
</protein>
<gene>
    <name evidence="3" type="ORF">LDJ79_16625</name>
</gene>
<dbReference type="EMBL" id="JAIWIU010000118">
    <property type="protein sequence ID" value="MCA2017748.1"/>
    <property type="molecule type" value="Genomic_DNA"/>
</dbReference>
<organism evidence="3 4">
    <name type="scientific">Vibrio tritonius</name>
    <dbReference type="NCBI Taxonomy" id="1435069"/>
    <lineage>
        <taxon>Bacteria</taxon>
        <taxon>Pseudomonadati</taxon>
        <taxon>Pseudomonadota</taxon>
        <taxon>Gammaproteobacteria</taxon>
        <taxon>Vibrionales</taxon>
        <taxon>Vibrionaceae</taxon>
        <taxon>Vibrio</taxon>
    </lineage>
</organism>
<evidence type="ECO:0000256" key="2">
    <source>
        <dbReference type="SAM" id="MobiDB-lite"/>
    </source>
</evidence>
<name>A0ABS7YPZ8_9VIBR</name>
<evidence type="ECO:0000256" key="1">
    <source>
        <dbReference type="SAM" id="Coils"/>
    </source>
</evidence>
<feature type="region of interest" description="Disordered" evidence="2">
    <location>
        <begin position="304"/>
        <end position="342"/>
    </location>
</feature>
<feature type="compositionally biased region" description="Basic and acidic residues" evidence="2">
    <location>
        <begin position="304"/>
        <end position="313"/>
    </location>
</feature>
<feature type="compositionally biased region" description="Basic and acidic residues" evidence="2">
    <location>
        <begin position="330"/>
        <end position="342"/>
    </location>
</feature>
<feature type="coiled-coil region" evidence="1">
    <location>
        <begin position="108"/>
        <end position="163"/>
    </location>
</feature>
<evidence type="ECO:0000313" key="3">
    <source>
        <dbReference type="EMBL" id="MCA2017748.1"/>
    </source>
</evidence>
<comment type="caution">
    <text evidence="3">The sequence shown here is derived from an EMBL/GenBank/DDBJ whole genome shotgun (WGS) entry which is preliminary data.</text>
</comment>
<keyword evidence="1" id="KW-0175">Coiled coil</keyword>
<proteinExistence type="predicted"/>
<dbReference type="RefSeq" id="WP_225251395.1">
    <property type="nucleotide sequence ID" value="NZ_JAIWIU010000118.1"/>
</dbReference>
<keyword evidence="3" id="KW-0238">DNA-binding</keyword>
<dbReference type="Proteomes" id="UP001199044">
    <property type="component" value="Unassembled WGS sequence"/>
</dbReference>